<dbReference type="EMBL" id="HBIP01013237">
    <property type="protein sequence ID" value="CAE0492508.1"/>
    <property type="molecule type" value="Transcribed_RNA"/>
</dbReference>
<protein>
    <submittedName>
        <fullName evidence="1">Uncharacterized protein</fullName>
    </submittedName>
</protein>
<sequence length="116" mass="13260">MQDFQGAHQKELKKKVYDLELKMQVFKAQVLERAHLFHLDACLARSQLVEKGLKWEQRVKEELVQARQKAETDPPMFQEPFASSTLQMAEFDIQDPVKFLGGGLCKATILSCPLAL</sequence>
<dbReference type="AlphaFoldDB" id="A0A7S3QTP2"/>
<organism evidence="1">
    <name type="scientific">Dunaliella tertiolecta</name>
    <name type="common">Green alga</name>
    <dbReference type="NCBI Taxonomy" id="3047"/>
    <lineage>
        <taxon>Eukaryota</taxon>
        <taxon>Viridiplantae</taxon>
        <taxon>Chlorophyta</taxon>
        <taxon>core chlorophytes</taxon>
        <taxon>Chlorophyceae</taxon>
        <taxon>CS clade</taxon>
        <taxon>Chlamydomonadales</taxon>
        <taxon>Dunaliellaceae</taxon>
        <taxon>Dunaliella</taxon>
    </lineage>
</organism>
<proteinExistence type="predicted"/>
<gene>
    <name evidence="1" type="ORF">DTER00134_LOCUS7581</name>
</gene>
<accession>A0A7S3QTP2</accession>
<reference evidence="1" key="1">
    <citation type="submission" date="2021-01" db="EMBL/GenBank/DDBJ databases">
        <authorList>
            <person name="Corre E."/>
            <person name="Pelletier E."/>
            <person name="Niang G."/>
            <person name="Scheremetjew M."/>
            <person name="Finn R."/>
            <person name="Kale V."/>
            <person name="Holt S."/>
            <person name="Cochrane G."/>
            <person name="Meng A."/>
            <person name="Brown T."/>
            <person name="Cohen L."/>
        </authorList>
    </citation>
    <scope>NUCLEOTIDE SEQUENCE</scope>
    <source>
        <strain evidence="1">CCMP1320</strain>
    </source>
</reference>
<name>A0A7S3QTP2_DUNTE</name>
<evidence type="ECO:0000313" key="1">
    <source>
        <dbReference type="EMBL" id="CAE0492508.1"/>
    </source>
</evidence>